<accession>A0AAX6FI51</accession>
<evidence type="ECO:0000256" key="2">
    <source>
        <dbReference type="ARBA" id="ARBA00022723"/>
    </source>
</evidence>
<dbReference type="Gene3D" id="3.40.30.10">
    <property type="entry name" value="Glutaredoxin"/>
    <property type="match status" value="2"/>
</dbReference>
<evidence type="ECO:0000259" key="11">
    <source>
        <dbReference type="PROSITE" id="PS51352"/>
    </source>
</evidence>
<keyword evidence="6" id="KW-0520">NAD</keyword>
<proteinExistence type="inferred from homology"/>
<keyword evidence="2" id="KW-0479">Metal-binding</keyword>
<dbReference type="InterPro" id="IPR004146">
    <property type="entry name" value="DC1"/>
</dbReference>
<dbReference type="AlphaFoldDB" id="A0AAX6FI51"/>
<keyword evidence="5" id="KW-0560">Oxidoreductase</keyword>
<dbReference type="EC" id="1.8.1.8" evidence="1"/>
<evidence type="ECO:0000256" key="4">
    <source>
        <dbReference type="ARBA" id="ARBA00022833"/>
    </source>
</evidence>
<dbReference type="InterPro" id="IPR046349">
    <property type="entry name" value="C1-like_sf"/>
</dbReference>
<dbReference type="GO" id="GO:0004791">
    <property type="term" value="F:thioredoxin-disulfide reductase (NADPH) activity"/>
    <property type="evidence" value="ECO:0007669"/>
    <property type="project" value="InterPro"/>
</dbReference>
<dbReference type="Proteomes" id="UP001140949">
    <property type="component" value="Unassembled WGS sequence"/>
</dbReference>
<dbReference type="SUPFAM" id="SSF52833">
    <property type="entry name" value="Thioredoxin-like"/>
    <property type="match status" value="2"/>
</dbReference>
<evidence type="ECO:0000256" key="3">
    <source>
        <dbReference type="ARBA" id="ARBA00022737"/>
    </source>
</evidence>
<evidence type="ECO:0000256" key="8">
    <source>
        <dbReference type="ARBA" id="ARBA00047388"/>
    </source>
</evidence>
<comment type="catalytic activity">
    <reaction evidence="9">
        <text>[protein]-dithiol + NADP(+) = [protein]-disulfide + NADPH + H(+)</text>
        <dbReference type="Rhea" id="RHEA:18753"/>
        <dbReference type="Rhea" id="RHEA-COMP:10593"/>
        <dbReference type="Rhea" id="RHEA-COMP:10594"/>
        <dbReference type="ChEBI" id="CHEBI:15378"/>
        <dbReference type="ChEBI" id="CHEBI:29950"/>
        <dbReference type="ChEBI" id="CHEBI:50058"/>
        <dbReference type="ChEBI" id="CHEBI:57783"/>
        <dbReference type="ChEBI" id="CHEBI:58349"/>
        <dbReference type="EC" id="1.8.1.8"/>
    </reaction>
</comment>
<protein>
    <recommendedName>
        <fullName evidence="1">protein-disulfide reductase</fullName>
        <ecNumber evidence="1">1.8.1.8</ecNumber>
    </recommendedName>
</protein>
<dbReference type="CDD" id="cd00029">
    <property type="entry name" value="C1"/>
    <property type="match status" value="1"/>
</dbReference>
<dbReference type="EMBL" id="JANAVB010028397">
    <property type="protein sequence ID" value="KAJ6816087.1"/>
    <property type="molecule type" value="Genomic_DNA"/>
</dbReference>
<evidence type="ECO:0000256" key="7">
    <source>
        <dbReference type="ARBA" id="ARBA00025782"/>
    </source>
</evidence>
<evidence type="ECO:0000256" key="6">
    <source>
        <dbReference type="ARBA" id="ARBA00023027"/>
    </source>
</evidence>
<dbReference type="InterPro" id="IPR052259">
    <property type="entry name" value="Nucleoredoxin-like"/>
</dbReference>
<keyword evidence="13" id="KW-1185">Reference proteome</keyword>
<reference evidence="12" key="2">
    <citation type="submission" date="2023-04" db="EMBL/GenBank/DDBJ databases">
        <authorList>
            <person name="Bruccoleri R.E."/>
            <person name="Oakeley E.J."/>
            <person name="Faust A.-M."/>
            <person name="Dessus-Babus S."/>
            <person name="Altorfer M."/>
            <person name="Burckhardt D."/>
            <person name="Oertli M."/>
            <person name="Naumann U."/>
            <person name="Petersen F."/>
            <person name="Wong J."/>
        </authorList>
    </citation>
    <scope>NUCLEOTIDE SEQUENCE</scope>
    <source>
        <strain evidence="12">GSM-AAB239-AS_SAM_17_03QT</strain>
        <tissue evidence="12">Leaf</tissue>
    </source>
</reference>
<keyword evidence="3" id="KW-0677">Repeat</keyword>
<dbReference type="GO" id="GO:0046872">
    <property type="term" value="F:metal ion binding"/>
    <property type="evidence" value="ECO:0007669"/>
    <property type="project" value="UniProtKB-KW"/>
</dbReference>
<dbReference type="InterPro" id="IPR036249">
    <property type="entry name" value="Thioredoxin-like_sf"/>
</dbReference>
<comment type="catalytic activity">
    <reaction evidence="8">
        <text>[protein]-dithiol + NAD(+) = [protein]-disulfide + NADH + H(+)</text>
        <dbReference type="Rhea" id="RHEA:18749"/>
        <dbReference type="Rhea" id="RHEA-COMP:10593"/>
        <dbReference type="Rhea" id="RHEA-COMP:10594"/>
        <dbReference type="ChEBI" id="CHEBI:15378"/>
        <dbReference type="ChEBI" id="CHEBI:29950"/>
        <dbReference type="ChEBI" id="CHEBI:50058"/>
        <dbReference type="ChEBI" id="CHEBI:57540"/>
        <dbReference type="ChEBI" id="CHEBI:57945"/>
        <dbReference type="EC" id="1.8.1.8"/>
    </reaction>
</comment>
<sequence length="453" mass="50592">MATATATATATNSLGSYAAAVGEGSLSSVLSTENRDFLISPSGDKVYVKDIEDNTIGLYFGANWYSPCENFTPVLASVYHQLRDKGSKFEVVFVSSDEDQASFDRFYSKMPWPAIPFSDIQSKRSLTQRFQIEGIPSLIILDSSRRLVRSDGVELVYRYGWRAFPFTAERIAELEAEEKAKHASQTLENLLLVDGRDYVMSHEGQQVCITTSDKLCFPLLGSDMKLNKARELQVPVSSLVGKTVGLYFSADWCPPCAKFTSRLISIYNNLREKNEEFEIVFVSMDRDEAGYSRCYTGMPWLSLPYDAEFSKALSRYFDVQGIPTLVIIGPDGKTVTREGRNLINLHLEMAFPFTDDQVRMLQVKMDEEAKSFPALFNHVGHRHVLKLVSENSGGGPYICCECEEQGLRWAYQCLGCGYEVHLKCVRQVEGDAAAKGQVPAHDSFCAIDSSRGV</sequence>
<comment type="similarity">
    <text evidence="7">Belongs to the nucleoredoxin family.</text>
</comment>
<name>A0AAX6FI51_IRIPA</name>
<dbReference type="PROSITE" id="PS51352">
    <property type="entry name" value="THIOREDOXIN_2"/>
    <property type="match status" value="1"/>
</dbReference>
<dbReference type="Pfam" id="PF13905">
    <property type="entry name" value="Thioredoxin_8"/>
    <property type="match status" value="2"/>
</dbReference>
<dbReference type="PANTHER" id="PTHR13871:SF7">
    <property type="entry name" value="NUCLEOREDOXIN 2-RELATED"/>
    <property type="match status" value="1"/>
</dbReference>
<evidence type="ECO:0000256" key="5">
    <source>
        <dbReference type="ARBA" id="ARBA00023002"/>
    </source>
</evidence>
<keyword evidence="4" id="KW-0862">Zinc</keyword>
<dbReference type="InterPro" id="IPR045870">
    <property type="entry name" value="TryX_NRX_thioredoxin_dom"/>
</dbReference>
<feature type="domain" description="Thioredoxin" evidence="11">
    <location>
        <begin position="176"/>
        <end position="348"/>
    </location>
</feature>
<evidence type="ECO:0000259" key="10">
    <source>
        <dbReference type="PROSITE" id="PS50081"/>
    </source>
</evidence>
<dbReference type="PANTHER" id="PTHR13871">
    <property type="entry name" value="THIOREDOXIN"/>
    <property type="match status" value="1"/>
</dbReference>
<dbReference type="CDD" id="cd03009">
    <property type="entry name" value="TryX_like_TryX_NRX"/>
    <property type="match status" value="1"/>
</dbReference>
<comment type="caution">
    <text evidence="12">The sequence shown here is derived from an EMBL/GenBank/DDBJ whole genome shotgun (WGS) entry which is preliminary data.</text>
</comment>
<organism evidence="12 13">
    <name type="scientific">Iris pallida</name>
    <name type="common">Sweet iris</name>
    <dbReference type="NCBI Taxonomy" id="29817"/>
    <lineage>
        <taxon>Eukaryota</taxon>
        <taxon>Viridiplantae</taxon>
        <taxon>Streptophyta</taxon>
        <taxon>Embryophyta</taxon>
        <taxon>Tracheophyta</taxon>
        <taxon>Spermatophyta</taxon>
        <taxon>Magnoliopsida</taxon>
        <taxon>Liliopsida</taxon>
        <taxon>Asparagales</taxon>
        <taxon>Iridaceae</taxon>
        <taxon>Iridoideae</taxon>
        <taxon>Irideae</taxon>
        <taxon>Iris</taxon>
    </lineage>
</organism>
<dbReference type="InterPro" id="IPR012336">
    <property type="entry name" value="Thioredoxin-like_fold"/>
</dbReference>
<evidence type="ECO:0000256" key="1">
    <source>
        <dbReference type="ARBA" id="ARBA00012612"/>
    </source>
</evidence>
<gene>
    <name evidence="12" type="ORF">M6B38_417085</name>
</gene>
<reference evidence="12" key="1">
    <citation type="journal article" date="2023" name="GigaByte">
        <title>Genome assembly of the bearded iris, Iris pallida Lam.</title>
        <authorList>
            <person name="Bruccoleri R.E."/>
            <person name="Oakeley E.J."/>
            <person name="Faust A.M.E."/>
            <person name="Altorfer M."/>
            <person name="Dessus-Babus S."/>
            <person name="Burckhardt D."/>
            <person name="Oertli M."/>
            <person name="Naumann U."/>
            <person name="Petersen F."/>
            <person name="Wong J."/>
        </authorList>
    </citation>
    <scope>NUCLEOTIDE SEQUENCE</scope>
    <source>
        <strain evidence="12">GSM-AAB239-AS_SAM_17_03QT</strain>
    </source>
</reference>
<feature type="domain" description="Phorbol-ester/DAG-type" evidence="10">
    <location>
        <begin position="380"/>
        <end position="432"/>
    </location>
</feature>
<dbReference type="InterPro" id="IPR013766">
    <property type="entry name" value="Thioredoxin_domain"/>
</dbReference>
<dbReference type="PROSITE" id="PS50081">
    <property type="entry name" value="ZF_DAG_PE_2"/>
    <property type="match status" value="1"/>
</dbReference>
<dbReference type="Pfam" id="PF03107">
    <property type="entry name" value="C1_2"/>
    <property type="match status" value="1"/>
</dbReference>
<evidence type="ECO:0000256" key="9">
    <source>
        <dbReference type="ARBA" id="ARBA00047804"/>
    </source>
</evidence>
<evidence type="ECO:0000313" key="12">
    <source>
        <dbReference type="EMBL" id="KAJ6816087.1"/>
    </source>
</evidence>
<evidence type="ECO:0000313" key="13">
    <source>
        <dbReference type="Proteomes" id="UP001140949"/>
    </source>
</evidence>
<dbReference type="InterPro" id="IPR002219">
    <property type="entry name" value="PKC_DAG/PE"/>
</dbReference>
<dbReference type="SUPFAM" id="SSF57889">
    <property type="entry name" value="Cysteine-rich domain"/>
    <property type="match status" value="1"/>
</dbReference>